<sequence length="261" mass="28729">MAESIPVPLDVKLMNIVATLLFASCGFMLLAGGVWWVLRQPFFPLAGIRVDGQVAHVSDVSLRANVVPQLAGNFFTVDLARTRTAFESVPWVRKAVVRREFPNRLRVTLTEQDPVAYWGDDTGSQLINGFGEVFEANVAEVEHPLPRLKGPASDASLVLGMYRELAPMFHADDLTVEQLTLSSRGSWSIDLDTGAHIELGRGNADELAGRTKRFLTSVRQVAAHYGRSIESVQGADMRHKDAYALRMRGVSTVGPDEAKKR</sequence>
<reference evidence="11" key="1">
    <citation type="submission" date="2023-06" db="EMBL/GenBank/DDBJ databases">
        <authorList>
            <person name="Jiang Y."/>
            <person name="Liu Q."/>
        </authorList>
    </citation>
    <scope>NUCLEOTIDE SEQUENCE</scope>
    <source>
        <strain evidence="11">CGMCC 1.12089</strain>
    </source>
</reference>
<comment type="subunit">
    <text evidence="9">Part of a complex composed of FtsB, FtsL and FtsQ.</text>
</comment>
<accession>A0ABT7NBC9</accession>
<dbReference type="HAMAP" id="MF_00911">
    <property type="entry name" value="FtsQ_subfam"/>
    <property type="match status" value="1"/>
</dbReference>
<evidence type="ECO:0000256" key="6">
    <source>
        <dbReference type="ARBA" id="ARBA00022989"/>
    </source>
</evidence>
<keyword evidence="12" id="KW-1185">Reference proteome</keyword>
<keyword evidence="3 9" id="KW-0997">Cell inner membrane</keyword>
<dbReference type="Proteomes" id="UP001174908">
    <property type="component" value="Unassembled WGS sequence"/>
</dbReference>
<keyword evidence="5 9" id="KW-0812">Transmembrane</keyword>
<feature type="transmembrane region" description="Helical" evidence="9">
    <location>
        <begin position="16"/>
        <end position="38"/>
    </location>
</feature>
<evidence type="ECO:0000259" key="10">
    <source>
        <dbReference type="PROSITE" id="PS51779"/>
    </source>
</evidence>
<keyword evidence="8 9" id="KW-0131">Cell cycle</keyword>
<keyword evidence="6 9" id="KW-1133">Transmembrane helix</keyword>
<evidence type="ECO:0000313" key="12">
    <source>
        <dbReference type="Proteomes" id="UP001174908"/>
    </source>
</evidence>
<dbReference type="PANTHER" id="PTHR35851">
    <property type="entry name" value="CELL DIVISION PROTEIN FTSQ"/>
    <property type="match status" value="1"/>
</dbReference>
<comment type="caution">
    <text evidence="11">The sequence shown here is derived from an EMBL/GenBank/DDBJ whole genome shotgun (WGS) entry which is preliminary data.</text>
</comment>
<gene>
    <name evidence="9" type="primary">ftsQ</name>
    <name evidence="11" type="ORF">QTH91_12225</name>
</gene>
<dbReference type="PANTHER" id="PTHR35851:SF1">
    <property type="entry name" value="CELL DIVISION PROTEIN FTSQ"/>
    <property type="match status" value="1"/>
</dbReference>
<dbReference type="PROSITE" id="PS51779">
    <property type="entry name" value="POTRA"/>
    <property type="match status" value="1"/>
</dbReference>
<comment type="subcellular location">
    <subcellularLocation>
        <location evidence="9">Cell inner membrane</location>
        <topology evidence="9">Single-pass type II membrane protein</topology>
    </subcellularLocation>
    <subcellularLocation>
        <location evidence="1">Membrane</location>
    </subcellularLocation>
    <text evidence="9">Localizes to the division septum.</text>
</comment>
<organism evidence="11 12">
    <name type="scientific">Variovorax dokdonensis</name>
    <dbReference type="NCBI Taxonomy" id="344883"/>
    <lineage>
        <taxon>Bacteria</taxon>
        <taxon>Pseudomonadati</taxon>
        <taxon>Pseudomonadota</taxon>
        <taxon>Betaproteobacteria</taxon>
        <taxon>Burkholderiales</taxon>
        <taxon>Comamonadaceae</taxon>
        <taxon>Variovorax</taxon>
    </lineage>
</organism>
<dbReference type="Gene3D" id="3.10.20.310">
    <property type="entry name" value="membrane protein fhac"/>
    <property type="match status" value="1"/>
</dbReference>
<dbReference type="Pfam" id="PF03799">
    <property type="entry name" value="FtsQ_DivIB_C"/>
    <property type="match status" value="1"/>
</dbReference>
<keyword evidence="4 9" id="KW-0132">Cell division</keyword>
<keyword evidence="2 9" id="KW-1003">Cell membrane</keyword>
<comment type="function">
    <text evidence="9">Essential cell division protein. May link together the upstream cell division proteins, which are predominantly cytoplasmic, with the downstream cell division proteins, which are predominantly periplasmic. May control correct divisome assembly.</text>
</comment>
<evidence type="ECO:0000256" key="4">
    <source>
        <dbReference type="ARBA" id="ARBA00022618"/>
    </source>
</evidence>
<evidence type="ECO:0000256" key="1">
    <source>
        <dbReference type="ARBA" id="ARBA00004370"/>
    </source>
</evidence>
<dbReference type="Pfam" id="PF08478">
    <property type="entry name" value="POTRA_1"/>
    <property type="match status" value="1"/>
</dbReference>
<dbReference type="Gene3D" id="3.40.50.11690">
    <property type="entry name" value="Cell division protein FtsQ/DivIB"/>
    <property type="match status" value="1"/>
</dbReference>
<protein>
    <recommendedName>
        <fullName evidence="9">Cell division protein FtsQ</fullName>
    </recommendedName>
</protein>
<dbReference type="EMBL" id="JASZYV010000002">
    <property type="protein sequence ID" value="MDM0045253.1"/>
    <property type="molecule type" value="Genomic_DNA"/>
</dbReference>
<dbReference type="InterPro" id="IPR026579">
    <property type="entry name" value="FtsQ"/>
</dbReference>
<dbReference type="RefSeq" id="WP_286660342.1">
    <property type="nucleotide sequence ID" value="NZ_JASZYV010000002.1"/>
</dbReference>
<evidence type="ECO:0000313" key="11">
    <source>
        <dbReference type="EMBL" id="MDM0045253.1"/>
    </source>
</evidence>
<name>A0ABT7NBC9_9BURK</name>
<feature type="domain" description="POTRA" evidence="10">
    <location>
        <begin position="43"/>
        <end position="112"/>
    </location>
</feature>
<keyword evidence="7 9" id="KW-0472">Membrane</keyword>
<evidence type="ECO:0000256" key="7">
    <source>
        <dbReference type="ARBA" id="ARBA00023136"/>
    </source>
</evidence>
<proteinExistence type="inferred from homology"/>
<evidence type="ECO:0000256" key="9">
    <source>
        <dbReference type="HAMAP-Rule" id="MF_00911"/>
    </source>
</evidence>
<comment type="similarity">
    <text evidence="9">Belongs to the FtsQ/DivIB family. FtsQ subfamily.</text>
</comment>
<evidence type="ECO:0000256" key="8">
    <source>
        <dbReference type="ARBA" id="ARBA00023306"/>
    </source>
</evidence>
<dbReference type="InterPro" id="IPR013685">
    <property type="entry name" value="POTRA_FtsQ_type"/>
</dbReference>
<dbReference type="InterPro" id="IPR005548">
    <property type="entry name" value="Cell_div_FtsQ/DivIB_C"/>
</dbReference>
<evidence type="ECO:0000256" key="3">
    <source>
        <dbReference type="ARBA" id="ARBA00022519"/>
    </source>
</evidence>
<evidence type="ECO:0000256" key="2">
    <source>
        <dbReference type="ARBA" id="ARBA00022475"/>
    </source>
</evidence>
<evidence type="ECO:0000256" key="5">
    <source>
        <dbReference type="ARBA" id="ARBA00022692"/>
    </source>
</evidence>
<dbReference type="GO" id="GO:0051301">
    <property type="term" value="P:cell division"/>
    <property type="evidence" value="ECO:0007669"/>
    <property type="project" value="UniProtKB-KW"/>
</dbReference>
<dbReference type="InterPro" id="IPR045335">
    <property type="entry name" value="FtsQ_C_sf"/>
</dbReference>
<dbReference type="InterPro" id="IPR034746">
    <property type="entry name" value="POTRA"/>
</dbReference>